<dbReference type="EMBL" id="CAXAMM010028364">
    <property type="protein sequence ID" value="CAK9062681.1"/>
    <property type="molecule type" value="Genomic_DNA"/>
</dbReference>
<dbReference type="PRINTS" id="PR00996">
    <property type="entry name" value="CHERMTFRASE"/>
</dbReference>
<dbReference type="InterPro" id="IPR029063">
    <property type="entry name" value="SAM-dependent_MTases_sf"/>
</dbReference>
<evidence type="ECO:0000259" key="6">
    <source>
        <dbReference type="PROSITE" id="PS50123"/>
    </source>
</evidence>
<accession>A0ABP0NG01</accession>
<dbReference type="InterPro" id="IPR022642">
    <property type="entry name" value="CheR_C"/>
</dbReference>
<dbReference type="PANTHER" id="PTHR24422">
    <property type="entry name" value="CHEMOTAXIS PROTEIN METHYLTRANSFERASE"/>
    <property type="match status" value="1"/>
</dbReference>
<evidence type="ECO:0000256" key="4">
    <source>
        <dbReference type="ARBA" id="ARBA00022691"/>
    </source>
</evidence>
<name>A0ABP0NG01_9DINO</name>
<dbReference type="InterPro" id="IPR038592">
    <property type="entry name" value="CheD-like_sf"/>
</dbReference>
<dbReference type="Pfam" id="PF01739">
    <property type="entry name" value="CheR"/>
    <property type="match status" value="1"/>
</dbReference>
<dbReference type="SUPFAM" id="SSF53335">
    <property type="entry name" value="S-adenosyl-L-methionine-dependent methyltransferases"/>
    <property type="match status" value="1"/>
</dbReference>
<evidence type="ECO:0000313" key="8">
    <source>
        <dbReference type="Proteomes" id="UP001642464"/>
    </source>
</evidence>
<dbReference type="Pfam" id="PF03975">
    <property type="entry name" value="CheD"/>
    <property type="match status" value="1"/>
</dbReference>
<feature type="domain" description="CheR-type methyltransferase" evidence="6">
    <location>
        <begin position="1"/>
        <end position="146"/>
    </location>
</feature>
<keyword evidence="1" id="KW-0145">Chemotaxis</keyword>
<keyword evidence="5" id="KW-0378">Hydrolase</keyword>
<keyword evidence="2" id="KW-0489">Methyltransferase</keyword>
<keyword evidence="3" id="KW-0808">Transferase</keyword>
<keyword evidence="8" id="KW-1185">Reference proteome</keyword>
<dbReference type="PANTHER" id="PTHR24422:SF19">
    <property type="entry name" value="CHEMOTAXIS PROTEIN METHYLTRANSFERASE"/>
    <property type="match status" value="1"/>
</dbReference>
<dbReference type="Gene3D" id="3.30.1330.200">
    <property type="match status" value="1"/>
</dbReference>
<proteinExistence type="inferred from homology"/>
<dbReference type="Gene3D" id="3.40.50.150">
    <property type="entry name" value="Vaccinia Virus protein VP39"/>
    <property type="match status" value="1"/>
</dbReference>
<dbReference type="SUPFAM" id="SSF64438">
    <property type="entry name" value="CNF1/YfiH-like putative cysteine hydrolases"/>
    <property type="match status" value="1"/>
</dbReference>
<dbReference type="InterPro" id="IPR050903">
    <property type="entry name" value="Bact_Chemotaxis_MeTrfase"/>
</dbReference>
<organism evidence="7 8">
    <name type="scientific">Durusdinium trenchii</name>
    <dbReference type="NCBI Taxonomy" id="1381693"/>
    <lineage>
        <taxon>Eukaryota</taxon>
        <taxon>Sar</taxon>
        <taxon>Alveolata</taxon>
        <taxon>Dinophyceae</taxon>
        <taxon>Suessiales</taxon>
        <taxon>Symbiodiniaceae</taxon>
        <taxon>Durusdinium</taxon>
    </lineage>
</organism>
<protein>
    <submittedName>
        <fullName evidence="7">Probable chemoreceptor glutamine deamidase CheD 1</fullName>
    </submittedName>
</protein>
<evidence type="ECO:0000256" key="3">
    <source>
        <dbReference type="ARBA" id="ARBA00022679"/>
    </source>
</evidence>
<dbReference type="Proteomes" id="UP001642464">
    <property type="component" value="Unassembled WGS sequence"/>
</dbReference>
<dbReference type="HAMAP" id="MF_01440">
    <property type="entry name" value="CheD"/>
    <property type="match status" value="1"/>
</dbReference>
<keyword evidence="4" id="KW-0949">S-adenosyl-L-methionine</keyword>
<evidence type="ECO:0000256" key="5">
    <source>
        <dbReference type="ARBA" id="ARBA00022801"/>
    </source>
</evidence>
<evidence type="ECO:0000256" key="1">
    <source>
        <dbReference type="ARBA" id="ARBA00022500"/>
    </source>
</evidence>
<comment type="caution">
    <text evidence="7">The sequence shown here is derived from an EMBL/GenBank/DDBJ whole genome shotgun (WGS) entry which is preliminary data.</text>
</comment>
<dbReference type="InterPro" id="IPR011324">
    <property type="entry name" value="Cytotoxic_necrot_fac-like_cat"/>
</dbReference>
<sequence>MHFDYLERELFTALARGNLALPGRKLRLWSAGCSTGCEPYTMAMVAYDSLCERSDWDVQILATDLSNKAVRAARAGVYREDEIKTLPKDLLERHFERQGNQWVVRQHLRKMVKIAQLNLMGPWPMTGPFDVIFCRNVMIYFDGPTRVSNDPNATLVTYALGSCIAVTVFDPVTHVGGMLHLMLPQSSQSPEKAKTNPCMFADLGIPMLFKSAYELGAKKERLVVCAAGGAEILADGGHFKIGSRNRTMLRKLFWKNSILLAAEDTGGSQSRTMTLRLSDGYAS</sequence>
<dbReference type="InterPro" id="IPR005659">
    <property type="entry name" value="Chemorcpt_Glu_NH3ase_CheD"/>
</dbReference>
<dbReference type="InterPro" id="IPR000780">
    <property type="entry name" value="CheR_MeTrfase"/>
</dbReference>
<evidence type="ECO:0000313" key="7">
    <source>
        <dbReference type="EMBL" id="CAK9062681.1"/>
    </source>
</evidence>
<dbReference type="PROSITE" id="PS50123">
    <property type="entry name" value="CHER"/>
    <property type="match status" value="1"/>
</dbReference>
<dbReference type="SMART" id="SM00138">
    <property type="entry name" value="MeTrc"/>
    <property type="match status" value="1"/>
</dbReference>
<reference evidence="7 8" key="1">
    <citation type="submission" date="2024-02" db="EMBL/GenBank/DDBJ databases">
        <authorList>
            <person name="Chen Y."/>
            <person name="Shah S."/>
            <person name="Dougan E. K."/>
            <person name="Thang M."/>
            <person name="Chan C."/>
        </authorList>
    </citation>
    <scope>NUCLEOTIDE SEQUENCE [LARGE SCALE GENOMIC DNA]</scope>
</reference>
<gene>
    <name evidence="7" type="ORF">SCF082_LOCUS32606</name>
</gene>
<feature type="non-terminal residue" evidence="7">
    <location>
        <position position="283"/>
    </location>
</feature>
<dbReference type="CDD" id="cd16352">
    <property type="entry name" value="CheD"/>
    <property type="match status" value="1"/>
</dbReference>
<evidence type="ECO:0000256" key="2">
    <source>
        <dbReference type="ARBA" id="ARBA00022603"/>
    </source>
</evidence>